<dbReference type="Gene3D" id="3.40.50.300">
    <property type="entry name" value="P-loop containing nucleotide triphosphate hydrolases"/>
    <property type="match status" value="1"/>
</dbReference>
<sequence length="59" mass="6536">MNLLSGHSAVVTNGEKTTLTNRLVKNLPSCCVLHQDDFFKPQDQIEVGEDGFKLYCSGH</sequence>
<reference evidence="1" key="1">
    <citation type="submission" date="2023-09" db="UniProtKB">
        <authorList>
            <consortium name="Ensembl"/>
        </authorList>
    </citation>
    <scope>IDENTIFICATION</scope>
</reference>
<dbReference type="GeneTree" id="ENSGT00940000177702"/>
<accession>A0A3B5AJN9</accession>
<organism evidence="1">
    <name type="scientific">Stegastes partitus</name>
    <name type="common">bicolor damselfish</name>
    <dbReference type="NCBI Taxonomy" id="144197"/>
    <lineage>
        <taxon>Eukaryota</taxon>
        <taxon>Metazoa</taxon>
        <taxon>Chordata</taxon>
        <taxon>Craniata</taxon>
        <taxon>Vertebrata</taxon>
        <taxon>Euteleostomi</taxon>
        <taxon>Actinopterygii</taxon>
        <taxon>Neopterygii</taxon>
        <taxon>Teleostei</taxon>
        <taxon>Neoteleostei</taxon>
        <taxon>Acanthomorphata</taxon>
        <taxon>Ovalentaria</taxon>
        <taxon>Pomacentridae</taxon>
        <taxon>Stegastes</taxon>
    </lineage>
</organism>
<dbReference type="InterPro" id="IPR027417">
    <property type="entry name" value="P-loop_NTPase"/>
</dbReference>
<dbReference type="STRING" id="144197.ENSSPAP00000020646"/>
<name>A0A3B5AJN9_9TELE</name>
<protein>
    <submittedName>
        <fullName evidence="1">Uncharacterized protein</fullName>
    </submittedName>
</protein>
<dbReference type="AlphaFoldDB" id="A0A3B5AJN9"/>
<dbReference type="Ensembl" id="ENSSPAT00000020961.1">
    <property type="protein sequence ID" value="ENSSPAP00000020646.1"/>
    <property type="gene ID" value="ENSSPAG00000015571.1"/>
</dbReference>
<proteinExistence type="predicted"/>
<evidence type="ECO:0000313" key="1">
    <source>
        <dbReference type="Ensembl" id="ENSSPAP00000020646.1"/>
    </source>
</evidence>